<reference evidence="2" key="1">
    <citation type="journal article" date="2017" name="Biotechnol. Biofuels">
        <title>Evaluation of environmental bacterial communities as a factor affecting the growth of duckweed Lemna minor.</title>
        <authorList>
            <person name="Ishizawa H."/>
            <person name="Kuroda M."/>
            <person name="Morikawa M."/>
            <person name="Ike M."/>
        </authorList>
    </citation>
    <scope>NUCLEOTIDE SEQUENCE [LARGE SCALE GENOMIC DNA]</scope>
    <source>
        <strain evidence="2">H3</strain>
    </source>
</reference>
<dbReference type="Proteomes" id="UP000198290">
    <property type="component" value="Chromosome"/>
</dbReference>
<evidence type="ECO:0000313" key="2">
    <source>
        <dbReference type="Proteomes" id="UP000198290"/>
    </source>
</evidence>
<dbReference type="EMBL" id="AP018823">
    <property type="protein sequence ID" value="BBF83987.1"/>
    <property type="molecule type" value="Genomic_DNA"/>
</dbReference>
<accession>A0A3G9GEE9</accession>
<reference evidence="1 2" key="2">
    <citation type="journal article" date="2017" name="Genome Announc.">
        <title>Draft genome sequence of Aquitalea magnusonii strain H3, a plant growth-promoting bacterium of duckweed Lemna minor.</title>
        <authorList>
            <person name="Ishizawa H."/>
            <person name="Kuroda M."/>
            <person name="Ike M."/>
        </authorList>
    </citation>
    <scope>NUCLEOTIDE SEQUENCE [LARGE SCALE GENOMIC DNA]</scope>
    <source>
        <strain evidence="1 2">H3</strain>
    </source>
</reference>
<organism evidence="1 2">
    <name type="scientific">Aquitalea magnusonii</name>
    <dbReference type="NCBI Taxonomy" id="332411"/>
    <lineage>
        <taxon>Bacteria</taxon>
        <taxon>Pseudomonadati</taxon>
        <taxon>Pseudomonadota</taxon>
        <taxon>Betaproteobacteria</taxon>
        <taxon>Neisseriales</taxon>
        <taxon>Chromobacteriaceae</taxon>
        <taxon>Aquitalea</taxon>
    </lineage>
</organism>
<dbReference type="RefSeq" id="WP_089084062.1">
    <property type="nucleotide sequence ID" value="NZ_AP018823.1"/>
</dbReference>
<dbReference type="OrthoDB" id="8590981at2"/>
<keyword evidence="2" id="KW-1185">Reference proteome</keyword>
<sequence>MFQPSGTAPHLHWLSLRLRQRGLLLDAGSIAPDWLPDDWQGFTASDCWLDVASDDSAKLALRMQHCQQQHLAAVEICGQWQPQGEQHGFLLLCGGALPLTASAIRWLDTIAPLPGAWLHCGPVGSARYTLHVMNALQYAWQLAWQQLPSGSRPSAINWEQAMQQQFAMADKLLALSQQYLQQHDIPLAGQDAETVRTRFSLPPGQQTHFAANLALLIVLAMQQRDILHATLHKVFHTLQPQPA</sequence>
<proteinExistence type="predicted"/>
<dbReference type="KEGG" id="amah:DLM_0311"/>
<gene>
    <name evidence="1" type="ORF">DLM_0311</name>
</gene>
<name>A0A3G9GEE9_9NEIS</name>
<reference evidence="2" key="3">
    <citation type="journal article" date="2017" name="Plant Physiol. Biochem.">
        <title>Differential oxidative and antioxidative response of duckweed Lemna minor toward plant growth promoting/inhibiting bacteria.</title>
        <authorList>
            <person name="Ishizawa H."/>
            <person name="Kuroda M."/>
            <person name="Morikawa M."/>
            <person name="Ike M."/>
        </authorList>
    </citation>
    <scope>NUCLEOTIDE SEQUENCE [LARGE SCALE GENOMIC DNA]</scope>
    <source>
        <strain evidence="2">H3</strain>
    </source>
</reference>
<dbReference type="AlphaFoldDB" id="A0A3G9GEE9"/>
<protein>
    <submittedName>
        <fullName evidence="1">Uncharacterized protein</fullName>
    </submittedName>
</protein>
<evidence type="ECO:0000313" key="1">
    <source>
        <dbReference type="EMBL" id="BBF83987.1"/>
    </source>
</evidence>